<organism evidence="20 21">
    <name type="scientific">Helicoverpa armigera</name>
    <name type="common">Cotton bollworm</name>
    <name type="synonym">Heliothis armigera</name>
    <dbReference type="NCBI Taxonomy" id="29058"/>
    <lineage>
        <taxon>Eukaryota</taxon>
        <taxon>Metazoa</taxon>
        <taxon>Ecdysozoa</taxon>
        <taxon>Arthropoda</taxon>
        <taxon>Hexapoda</taxon>
        <taxon>Insecta</taxon>
        <taxon>Pterygota</taxon>
        <taxon>Neoptera</taxon>
        <taxon>Endopterygota</taxon>
        <taxon>Lepidoptera</taxon>
        <taxon>Glossata</taxon>
        <taxon>Ditrysia</taxon>
        <taxon>Noctuoidea</taxon>
        <taxon>Noctuidae</taxon>
        <taxon>Heliothinae</taxon>
        <taxon>Helicoverpa</taxon>
    </lineage>
</organism>
<keyword evidence="9" id="KW-0833">Ubl conjugation pathway</keyword>
<evidence type="ECO:0000256" key="3">
    <source>
        <dbReference type="ARBA" id="ARBA00008704"/>
    </source>
</evidence>
<evidence type="ECO:0000313" key="20">
    <source>
        <dbReference type="EMBL" id="PZC79007.1"/>
    </source>
</evidence>
<dbReference type="OMA" id="WHGLMEL"/>
<protein>
    <recommendedName>
        <fullName evidence="17">RING-type E3 ubiquitin transferase (cysteine targeting)</fullName>
        <ecNumber evidence="17">2.3.2.36</ecNumber>
    </recommendedName>
    <alternativeName>
        <fullName evidence="15">Peroxin-2</fullName>
    </alternativeName>
</protein>
<comment type="pathway">
    <text evidence="2">Protein modification; protein ubiquitination.</text>
</comment>
<keyword evidence="10" id="KW-0862">Zinc</keyword>
<keyword evidence="5" id="KW-0808">Transferase</keyword>
<evidence type="ECO:0000256" key="15">
    <source>
        <dbReference type="ARBA" id="ARBA00032511"/>
    </source>
</evidence>
<comment type="subcellular location">
    <subcellularLocation>
        <location evidence="1">Peroxisome membrane</location>
        <topology evidence="1">Multi-pass membrane protein</topology>
    </subcellularLocation>
</comment>
<dbReference type="Pfam" id="PF04757">
    <property type="entry name" value="Pex2_Pex12"/>
    <property type="match status" value="1"/>
</dbReference>
<dbReference type="SUPFAM" id="SSF57850">
    <property type="entry name" value="RING/U-box"/>
    <property type="match status" value="1"/>
</dbReference>
<keyword evidence="8 18" id="KW-0863">Zinc-finger</keyword>
<comment type="similarity">
    <text evidence="3">Belongs to the pex2/pex10/pex12 family.</text>
</comment>
<keyword evidence="11" id="KW-0653">Protein transport</keyword>
<evidence type="ECO:0000256" key="8">
    <source>
        <dbReference type="ARBA" id="ARBA00022771"/>
    </source>
</evidence>
<evidence type="ECO:0000256" key="13">
    <source>
        <dbReference type="ARBA" id="ARBA00023136"/>
    </source>
</evidence>
<evidence type="ECO:0000256" key="17">
    <source>
        <dbReference type="ARBA" id="ARBA00034523"/>
    </source>
</evidence>
<evidence type="ECO:0000313" key="21">
    <source>
        <dbReference type="Proteomes" id="UP000249218"/>
    </source>
</evidence>
<keyword evidence="7" id="KW-0479">Metal-binding</keyword>
<dbReference type="PANTHER" id="PTHR48178:SF1">
    <property type="entry name" value="PEROXISOME BIOGENESIS FACTOR 2"/>
    <property type="match status" value="1"/>
</dbReference>
<dbReference type="InterPro" id="IPR013083">
    <property type="entry name" value="Znf_RING/FYVE/PHD"/>
</dbReference>
<accession>A0A2W1C0J1</accession>
<evidence type="ECO:0000256" key="4">
    <source>
        <dbReference type="ARBA" id="ARBA00022448"/>
    </source>
</evidence>
<evidence type="ECO:0000256" key="16">
    <source>
        <dbReference type="ARBA" id="ARBA00034438"/>
    </source>
</evidence>
<dbReference type="InterPro" id="IPR025654">
    <property type="entry name" value="PEX2/10"/>
</dbReference>
<dbReference type="SMART" id="SM00184">
    <property type="entry name" value="RING"/>
    <property type="match status" value="1"/>
</dbReference>
<keyword evidence="12" id="KW-1133">Transmembrane helix</keyword>
<evidence type="ECO:0000256" key="6">
    <source>
        <dbReference type="ARBA" id="ARBA00022692"/>
    </source>
</evidence>
<evidence type="ECO:0000256" key="5">
    <source>
        <dbReference type="ARBA" id="ARBA00022679"/>
    </source>
</evidence>
<reference evidence="20 21" key="1">
    <citation type="journal article" date="2017" name="BMC Biol.">
        <title>Genomic innovations, transcriptional plasticity and gene loss underlying the evolution and divergence of two highly polyphagous and invasive Helicoverpa pest species.</title>
        <authorList>
            <person name="Pearce S.L."/>
            <person name="Clarke D.F."/>
            <person name="East P.D."/>
            <person name="Elfekih S."/>
            <person name="Gordon K.H."/>
            <person name="Jermiin L.S."/>
            <person name="McGaughran A."/>
            <person name="Oakeshott J.G."/>
            <person name="Papanikolaou A."/>
            <person name="Perera O.P."/>
            <person name="Rane R.V."/>
            <person name="Richards S."/>
            <person name="Tay W.T."/>
            <person name="Walsh T.K."/>
            <person name="Anderson A."/>
            <person name="Anderson C.J."/>
            <person name="Asgari S."/>
            <person name="Board P.G."/>
            <person name="Bretschneider A."/>
            <person name="Campbell P.M."/>
            <person name="Chertemps T."/>
            <person name="Christeller J.T."/>
            <person name="Coppin C.W."/>
            <person name="Downes S.J."/>
            <person name="Duan G."/>
            <person name="Farnsworth C.A."/>
            <person name="Good R.T."/>
            <person name="Han L.B."/>
            <person name="Han Y.C."/>
            <person name="Hatje K."/>
            <person name="Horne I."/>
            <person name="Huang Y.P."/>
            <person name="Hughes D.S."/>
            <person name="Jacquin-Joly E."/>
            <person name="James W."/>
            <person name="Jhangiani S."/>
            <person name="Kollmar M."/>
            <person name="Kuwar S.S."/>
            <person name="Li S."/>
            <person name="Liu N.Y."/>
            <person name="Maibeche M.T."/>
            <person name="Miller J.R."/>
            <person name="Montagne N."/>
            <person name="Perry T."/>
            <person name="Qu J."/>
            <person name="Song S.V."/>
            <person name="Sutton G.G."/>
            <person name="Vogel H."/>
            <person name="Walenz B.P."/>
            <person name="Xu W."/>
            <person name="Zhang H.J."/>
            <person name="Zou Z."/>
            <person name="Batterham P."/>
            <person name="Edwards O.R."/>
            <person name="Feyereisen R."/>
            <person name="Gibbs R.A."/>
            <person name="Heckel D.G."/>
            <person name="McGrath A."/>
            <person name="Robin C."/>
            <person name="Scherer S.E."/>
            <person name="Worley K.C."/>
            <person name="Wu Y.D."/>
        </authorList>
    </citation>
    <scope>NUCLEOTIDE SEQUENCE [LARGE SCALE GENOMIC DNA]</scope>
    <source>
        <strain evidence="20">Harm_GR_Male_#8</strain>
        <tissue evidence="20">Whole organism</tissue>
    </source>
</reference>
<evidence type="ECO:0000259" key="19">
    <source>
        <dbReference type="PROSITE" id="PS50089"/>
    </source>
</evidence>
<gene>
    <name evidence="20" type="primary">HaOG216958</name>
    <name evidence="20" type="ORF">B5X24_HaOG216958</name>
</gene>
<dbReference type="InterPro" id="IPR006845">
    <property type="entry name" value="Pex_N"/>
</dbReference>
<evidence type="ECO:0000256" key="10">
    <source>
        <dbReference type="ARBA" id="ARBA00022833"/>
    </source>
</evidence>
<dbReference type="GO" id="GO:0005778">
    <property type="term" value="C:peroxisomal membrane"/>
    <property type="evidence" value="ECO:0007669"/>
    <property type="project" value="UniProtKB-SubCell"/>
</dbReference>
<dbReference type="PROSITE" id="PS00518">
    <property type="entry name" value="ZF_RING_1"/>
    <property type="match status" value="1"/>
</dbReference>
<evidence type="ECO:0000256" key="12">
    <source>
        <dbReference type="ARBA" id="ARBA00022989"/>
    </source>
</evidence>
<evidence type="ECO:0000256" key="9">
    <source>
        <dbReference type="ARBA" id="ARBA00022786"/>
    </source>
</evidence>
<dbReference type="InterPro" id="IPR001841">
    <property type="entry name" value="Znf_RING"/>
</dbReference>
<evidence type="ECO:0000256" key="18">
    <source>
        <dbReference type="PROSITE-ProRule" id="PRU00175"/>
    </source>
</evidence>
<proteinExistence type="inferred from homology"/>
<dbReference type="EMBL" id="KZ149892">
    <property type="protein sequence ID" value="PZC79007.1"/>
    <property type="molecule type" value="Genomic_DNA"/>
</dbReference>
<keyword evidence="13" id="KW-0472">Membrane</keyword>
<keyword evidence="4" id="KW-0813">Transport</keyword>
<dbReference type="GO" id="GO:0016558">
    <property type="term" value="P:protein import into peroxisome matrix"/>
    <property type="evidence" value="ECO:0007669"/>
    <property type="project" value="InterPro"/>
</dbReference>
<dbReference type="GO" id="GO:0061630">
    <property type="term" value="F:ubiquitin protein ligase activity"/>
    <property type="evidence" value="ECO:0007669"/>
    <property type="project" value="UniProtKB-EC"/>
</dbReference>
<name>A0A2W1C0J1_HELAM</name>
<dbReference type="OrthoDB" id="1701437at2759"/>
<dbReference type="AlphaFoldDB" id="A0A2W1C0J1"/>
<evidence type="ECO:0000256" key="14">
    <source>
        <dbReference type="ARBA" id="ARBA00023140"/>
    </source>
</evidence>
<feature type="domain" description="RING-type" evidence="19">
    <location>
        <begin position="228"/>
        <end position="267"/>
    </location>
</feature>
<evidence type="ECO:0000256" key="1">
    <source>
        <dbReference type="ARBA" id="ARBA00004585"/>
    </source>
</evidence>
<keyword evidence="14" id="KW-0576">Peroxisome</keyword>
<dbReference type="Proteomes" id="UP000249218">
    <property type="component" value="Unassembled WGS sequence"/>
</dbReference>
<dbReference type="GO" id="GO:0008270">
    <property type="term" value="F:zinc ion binding"/>
    <property type="evidence" value="ECO:0007669"/>
    <property type="project" value="UniProtKB-KW"/>
</dbReference>
<evidence type="ECO:0000256" key="7">
    <source>
        <dbReference type="ARBA" id="ARBA00022723"/>
    </source>
</evidence>
<dbReference type="InterPro" id="IPR017907">
    <property type="entry name" value="Znf_RING_CS"/>
</dbReference>
<evidence type="ECO:0000256" key="2">
    <source>
        <dbReference type="ARBA" id="ARBA00004906"/>
    </source>
</evidence>
<keyword evidence="6" id="KW-0812">Transmembrane</keyword>
<dbReference type="Gene3D" id="3.30.40.10">
    <property type="entry name" value="Zinc/RING finger domain, C3HC4 (zinc finger)"/>
    <property type="match status" value="1"/>
</dbReference>
<comment type="catalytic activity">
    <reaction evidence="16">
        <text>[E2 ubiquitin-conjugating enzyme]-S-ubiquitinyl-L-cysteine + [acceptor protein]-L-cysteine = [E2 ubiquitin-conjugating enzyme]-L-cysteine + [acceptor protein]-S-ubiquitinyl-L-cysteine.</text>
        <dbReference type="EC" id="2.3.2.36"/>
    </reaction>
</comment>
<dbReference type="PANTHER" id="PTHR48178">
    <property type="entry name" value="PEROXISOME BIOGENESIS FACTOR 2"/>
    <property type="match status" value="1"/>
</dbReference>
<evidence type="ECO:0000256" key="11">
    <source>
        <dbReference type="ARBA" id="ARBA00022927"/>
    </source>
</evidence>
<dbReference type="PROSITE" id="PS50089">
    <property type="entry name" value="ZF_RING_2"/>
    <property type="match status" value="1"/>
</dbReference>
<dbReference type="EC" id="2.3.2.36" evidence="17"/>
<sequence>MSVNYIPRVTQLDAVQLDNQLEELFKQLVFQATQFIEPQYVQPILPELELLIRTWIFKYSVYDQKSTFGQQMLSLNYKSDNFARSKLFWYYGYNVGLKYLRERAIYSFTSNTKVQNFINKLETFQLIGDILNFCRFIQTGKYPLLIDFILGIELSAEKLTREDLTDFSWTRELLWHNFIELIGTSIALINIFGVRSKLSNLLKYVWWRQHVRSTASTMEAVMTLQTVCACCNNKPVLPHTLGCSHIFCYYCIMANKTADQDYSCPKCYFNGREINKLIMPGHQ</sequence>
<keyword evidence="21" id="KW-1185">Reference proteome</keyword>